<accession>A0A448X6K2</accession>
<gene>
    <name evidence="1" type="ORF">PXEA_LOCUS22807</name>
</gene>
<organism evidence="1 2">
    <name type="scientific">Protopolystoma xenopodis</name>
    <dbReference type="NCBI Taxonomy" id="117903"/>
    <lineage>
        <taxon>Eukaryota</taxon>
        <taxon>Metazoa</taxon>
        <taxon>Spiralia</taxon>
        <taxon>Lophotrochozoa</taxon>
        <taxon>Platyhelminthes</taxon>
        <taxon>Monogenea</taxon>
        <taxon>Polyopisthocotylea</taxon>
        <taxon>Polystomatidea</taxon>
        <taxon>Polystomatidae</taxon>
        <taxon>Protopolystoma</taxon>
    </lineage>
</organism>
<evidence type="ECO:0000313" key="1">
    <source>
        <dbReference type="EMBL" id="VEL29367.1"/>
    </source>
</evidence>
<sequence length="43" mass="5248">MAYRALMLLTIRRPPDSEFTEFEREIRKRAFEDYGVLHDTLEM</sequence>
<reference evidence="1" key="1">
    <citation type="submission" date="2018-11" db="EMBL/GenBank/DDBJ databases">
        <authorList>
            <consortium name="Pathogen Informatics"/>
        </authorList>
    </citation>
    <scope>NUCLEOTIDE SEQUENCE</scope>
</reference>
<evidence type="ECO:0000313" key="2">
    <source>
        <dbReference type="Proteomes" id="UP000784294"/>
    </source>
</evidence>
<dbReference type="EMBL" id="CAAALY010102472">
    <property type="protein sequence ID" value="VEL29367.1"/>
    <property type="molecule type" value="Genomic_DNA"/>
</dbReference>
<name>A0A448X6K2_9PLAT</name>
<proteinExistence type="predicted"/>
<dbReference type="Proteomes" id="UP000784294">
    <property type="component" value="Unassembled WGS sequence"/>
</dbReference>
<comment type="caution">
    <text evidence="1">The sequence shown here is derived from an EMBL/GenBank/DDBJ whole genome shotgun (WGS) entry which is preliminary data.</text>
</comment>
<protein>
    <submittedName>
        <fullName evidence="1">Uncharacterized protein</fullName>
    </submittedName>
</protein>
<dbReference type="AlphaFoldDB" id="A0A448X6K2"/>
<keyword evidence="2" id="KW-1185">Reference proteome</keyword>